<proteinExistence type="predicted"/>
<keyword evidence="2" id="KW-0812">Transmembrane</keyword>
<feature type="region of interest" description="Disordered" evidence="1">
    <location>
        <begin position="1"/>
        <end position="61"/>
    </location>
</feature>
<evidence type="ECO:0000256" key="2">
    <source>
        <dbReference type="SAM" id="Phobius"/>
    </source>
</evidence>
<evidence type="ECO:0000313" key="4">
    <source>
        <dbReference type="Proteomes" id="UP000598775"/>
    </source>
</evidence>
<keyword evidence="4" id="KW-1185">Reference proteome</keyword>
<gene>
    <name evidence="3" type="ORF">GCM10011399_35990</name>
</gene>
<dbReference type="EMBL" id="BMGP01000007">
    <property type="protein sequence ID" value="GGF39898.1"/>
    <property type="molecule type" value="Genomic_DNA"/>
</dbReference>
<name>A0A917BHD3_9MICO</name>
<dbReference type="Pfam" id="PF14017">
    <property type="entry name" value="DUF4233"/>
    <property type="match status" value="1"/>
</dbReference>
<sequence length="189" mass="19902">MSDQLPDGSPRPEPGRGDASAAAAERGGRAAADPAFADASGAASHDPNRASGSRRAPRVRVRRQRSVQESLGSIVLGFEFIVMFLATLVVFGLHKLPPLVALGGGGLLTVLLLAIIPLLKRPSGFVIGWVLQAIILASSIFVPQMLIVAIPFGGMWAYCMIRGSRIDRENRALAAARDAQDPPSTPDSL</sequence>
<protein>
    <recommendedName>
        <fullName evidence="5">DUF4233 domain-containing protein</fullName>
    </recommendedName>
</protein>
<organism evidence="3 4">
    <name type="scientific">Subtercola lobariae</name>
    <dbReference type="NCBI Taxonomy" id="1588641"/>
    <lineage>
        <taxon>Bacteria</taxon>
        <taxon>Bacillati</taxon>
        <taxon>Actinomycetota</taxon>
        <taxon>Actinomycetes</taxon>
        <taxon>Micrococcales</taxon>
        <taxon>Microbacteriaceae</taxon>
        <taxon>Subtercola</taxon>
    </lineage>
</organism>
<reference evidence="3 4" key="1">
    <citation type="journal article" date="2014" name="Int. J. Syst. Evol. Microbiol.">
        <title>Complete genome sequence of Corynebacterium casei LMG S-19264T (=DSM 44701T), isolated from a smear-ripened cheese.</title>
        <authorList>
            <consortium name="US DOE Joint Genome Institute (JGI-PGF)"/>
            <person name="Walter F."/>
            <person name="Albersmeier A."/>
            <person name="Kalinowski J."/>
            <person name="Ruckert C."/>
        </authorList>
    </citation>
    <scope>NUCLEOTIDE SEQUENCE [LARGE SCALE GENOMIC DNA]</scope>
    <source>
        <strain evidence="3 4">CGMCC 1.12976</strain>
    </source>
</reference>
<keyword evidence="2" id="KW-1133">Transmembrane helix</keyword>
<accession>A0A917BHD3</accession>
<comment type="caution">
    <text evidence="3">The sequence shown here is derived from an EMBL/GenBank/DDBJ whole genome shotgun (WGS) entry which is preliminary data.</text>
</comment>
<evidence type="ECO:0000313" key="3">
    <source>
        <dbReference type="EMBL" id="GGF39898.1"/>
    </source>
</evidence>
<keyword evidence="2" id="KW-0472">Membrane</keyword>
<dbReference type="RefSeq" id="WP_188680839.1">
    <property type="nucleotide sequence ID" value="NZ_BMGP01000007.1"/>
</dbReference>
<evidence type="ECO:0008006" key="5">
    <source>
        <dbReference type="Google" id="ProtNLM"/>
    </source>
</evidence>
<feature type="transmembrane region" description="Helical" evidence="2">
    <location>
        <begin position="126"/>
        <end position="158"/>
    </location>
</feature>
<feature type="transmembrane region" description="Helical" evidence="2">
    <location>
        <begin position="70"/>
        <end position="93"/>
    </location>
</feature>
<evidence type="ECO:0000256" key="1">
    <source>
        <dbReference type="SAM" id="MobiDB-lite"/>
    </source>
</evidence>
<dbReference type="AlphaFoldDB" id="A0A917BHD3"/>
<dbReference type="InterPro" id="IPR025327">
    <property type="entry name" value="DUF4233"/>
</dbReference>
<feature type="compositionally biased region" description="Low complexity" evidence="1">
    <location>
        <begin position="17"/>
        <end position="54"/>
    </location>
</feature>
<dbReference type="Proteomes" id="UP000598775">
    <property type="component" value="Unassembled WGS sequence"/>
</dbReference>
<feature type="transmembrane region" description="Helical" evidence="2">
    <location>
        <begin position="99"/>
        <end position="119"/>
    </location>
</feature>